<evidence type="ECO:0000256" key="2">
    <source>
        <dbReference type="ARBA" id="ARBA00022679"/>
    </source>
</evidence>
<feature type="region of interest" description="Disordered" evidence="7">
    <location>
        <begin position="83"/>
        <end position="154"/>
    </location>
</feature>
<dbReference type="Pfam" id="PF00978">
    <property type="entry name" value="RdRP_2"/>
    <property type="match status" value="1"/>
</dbReference>
<evidence type="ECO:0000256" key="3">
    <source>
        <dbReference type="ARBA" id="ARBA00022695"/>
    </source>
</evidence>
<dbReference type="GO" id="GO:0003968">
    <property type="term" value="F:RNA-directed RNA polymerase activity"/>
    <property type="evidence" value="ECO:0007669"/>
    <property type="project" value="UniProtKB-KW"/>
</dbReference>
<dbReference type="GO" id="GO:0016556">
    <property type="term" value="P:mRNA modification"/>
    <property type="evidence" value="ECO:0007669"/>
    <property type="project" value="InterPro"/>
</dbReference>
<dbReference type="Pfam" id="PF01443">
    <property type="entry name" value="Viral_helicase1"/>
    <property type="match status" value="1"/>
</dbReference>
<dbReference type="EMBL" id="MH766490">
    <property type="protein sequence ID" value="AZF86095.1"/>
    <property type="molecule type" value="Genomic_RNA"/>
</dbReference>
<keyword evidence="6" id="KW-0067">ATP-binding</keyword>
<evidence type="ECO:0000256" key="4">
    <source>
        <dbReference type="ARBA" id="ARBA00022741"/>
    </source>
</evidence>
<keyword evidence="2" id="KW-0808">Transferase</keyword>
<dbReference type="InterPro" id="IPR027417">
    <property type="entry name" value="P-loop_NTPase"/>
</dbReference>
<evidence type="ECO:0000256" key="7">
    <source>
        <dbReference type="SAM" id="MobiDB-lite"/>
    </source>
</evidence>
<dbReference type="InterPro" id="IPR001788">
    <property type="entry name" value="RNA-dep_RNA_pol_alsuvir"/>
</dbReference>
<dbReference type="GO" id="GO:0005524">
    <property type="term" value="F:ATP binding"/>
    <property type="evidence" value="ECO:0007669"/>
    <property type="project" value="UniProtKB-KW"/>
</dbReference>
<feature type="compositionally biased region" description="Pro residues" evidence="7">
    <location>
        <begin position="1259"/>
        <end position="1273"/>
    </location>
</feature>
<sequence>MLYRSAGLWAARDVQRLFAEQQPSPGVDAWDSLTVCFLPARAVEPLRPVTPREAAAALFPPVASSRSHRKKYAVCSWHPRVETIVTPPPSDDVEPTARSSWRSRVHRPRSPPKLKGKKPTPKTPSTSTPAEHGPQCTTPVIPPSRPLSERPRLRRPRICEPLRVRPESNGSVRRRLRAFRSQFAFLDVTGIRETFNLHYVESIERLLADAIGTPLIDQLVDEMIAERYSSGEPIKVGGDADCWRAMFPHAHAAWGDSFAELASLQMSVQFGMYPPHNMFCFFDDRFSKDWLIENWLTVNWIRMSLDGVIAHISEVCVSETRPAGDHWYNFGEFIALPTDATDNEFTRRVLTIHASERVLRNDPALYARLVGALPPRHVTSVEPVATYAAAEPTVAAHAAASVAREIVANYWQHALDKFNGGLPLGDNVPVHTLDERPGNGPKPPPGPLPEPEVPGRTPDNDEWMPSFPGEDSPYDVVPTQPGPFIPREPLPDLPPPDHTPFPVPHPPDPPVPTPYPPGPLPAPQPDLPTPAPHPVPPDGHGPPIPIDVGQPQFEFPPLDIHAPTWVTHYMQVLHDAGMTLAGAASEVASGAAHVAPFVMPVLRLLQYYMQDYNQAHNNHRMYRGSDLGVAAARYADSLGDMELHAAICAVAEPGRDIIVGTDPYYLALSHEQGMFGEGDNGSRALATRVMTELNAAATARGNLPLLKVHQNTPRQAHLALSRAWPEFRCLTVNSTHPHGAAQSNRTAMLGFTSALINRRFPGERVRGIGLSPRQCAALPNLVHNCAPVLTGRDEYRHNHAYDRACTNAFRVVSRDHKFEDCHMSCAPVAIAIHSTGDIPLVHFAEECIKSGVHTAFVVMNLPVVMLDKRITRYTDTDNGFVYQRDGDQLQMFFRGAASPGYVNSFGATISWARPMPLIPGYHVQLEELKRFGTTFLFELRLSRGAQETLPTMFSTEEDDFMVLPMLRPGWRQEDGHRRDFAVPARRFRALVSFVSTIEPGKIVFQPVANKLRGQLGEVRIGKTVVENRWDLEADEFYSVVGHAITANQLFARDYAEVMPALSDNITRAYQRHSRNILVRGQRYLRDLFTFQLAKKAEIDATDGWDWLLDALTATKLDHGQLSNPYVSRKHYQIINDELIHDDPSVLGGLANTAREAVEFGQYVFAANNSMFETMAKILRPYDPDVWLQKQLAPRTPTWRDIENANTEELERFVGILDPHHDVDTPPPTEISHEPSTIAPNDSVSVRGIEAVVPAQPAAPVTPAPEPAPTPPPASTITSHHVAHVTHASADDGGPVVEQPPPDVAVVAAPSPEPIGVTSPVEFGSDPDVDPPASVPSSVSTQASTVSFEAEVTRDRGHVGNAPLIVDENGHTLTDAFELDVDMDALAECQSQAPFEPQYSLYPQPVLSEASAAFVRAAPDSDRLDELIRLGRFDLPAPDRGMKELVNTIVTRVAVQRFHHQPLDDAAIALEAEHFWTGDDVNQLQAKIMSFYKDPRTREPYCRLPQLCIDGIAGSAKSSVVCEWLREHGEFSLVVVPGRNLRKQWADKLAPCRTALVVTQHELPKSPSFKYLVIDEAFTFGAHHLRAWLAFAQSVKARVVLLGDRFQRHPTAQLYPVDHEVYTARVLRLTVSNTIPLDAMLVFRRQNNLGGVYASRSEVFRSIRFYDSRFSDRIDHYVEGLRLSATRSFMAGLNGAISIGQSQGLRSADVTIGLPPEGGAADWLRQHNGARNVAFTRHSVCLNVLVHPSKMRDLVFGIDVRPCTYVNGIRLNRLLGQRQVYPFDLDLLPTYRELGDQHVEINAPGLPLDASRRHGEHLTSFNSTYEPPVHGDPEYMLEPGMHEIQGLVYERTNVDSVKDHEHAVGFNTGHSPGLHSVGEVSALVTRNDMRNIFDDAHKFADVQVSNSTFEDLRNILERQLQKNKSPHTSGGTWRDAAAIFKRWCECFLSSEFVTHEGIDDFAVRWLSTRTPAFLQRLFDSPFSENGASVRFHAFLKQQTKFKATPGFAASVNYGQEIIANEAPYSAVLAPGALMVYRRVSECMRKDFIADIGMSDEELAEKMRRQGLLDDLYQCNMQIDVEKQDSSHSAEHVLGFCMLIEFLGFPPELAELYFEHCSQYAVVSQHEHLFKCTISFNLASGDPFTLIRNFFQMTSTLACRYSDTDVARGVQKGDDLIVDRHLRKRHVLSLLPSVAAVVFKEDFDMPPYHAGRFVHPLGLFVDPVRAVAKHLTRVTNENVPTAELHRSYVSRATVWPAEIQEYLRHVLPVHYPDFTGEQVELVLRIAHFLRDWRFFRATHDFVPVVKLTVESETDCAVTVARAVFPGRDRQFYRRFRGRDAASLVALFAEHGVSARLVPSLSLADPTLTGVLVSPTHCLYRRSLTAQRSRFYAGASYGL</sequence>
<feature type="domain" description="Alphavirus-like MT" evidence="8">
    <location>
        <begin position="729"/>
        <end position="912"/>
    </location>
</feature>
<organism evidence="9">
    <name type="scientific">Sclerotium rolfsii alphavirus-like virus 3</name>
    <dbReference type="NCBI Taxonomy" id="2490820"/>
    <lineage>
        <taxon>Viruses</taxon>
        <taxon>Riboviria</taxon>
        <taxon>Orthornavirae</taxon>
        <taxon>Kitrinoviricota</taxon>
        <taxon>Alsuviricetes</taxon>
        <taxon>Hepelivirales</taxon>
        <taxon>Mycoalphaviridae</taxon>
        <taxon>Betasclernavirus</taxon>
        <taxon>Betasclernavirus alphasclerotii</taxon>
    </lineage>
</organism>
<proteinExistence type="predicted"/>
<dbReference type="InterPro" id="IPR002588">
    <property type="entry name" value="Alphavirus-like_MT_dom"/>
</dbReference>
<dbReference type="SUPFAM" id="SSF52540">
    <property type="entry name" value="P-loop containing nucleoside triphosphate hydrolases"/>
    <property type="match status" value="1"/>
</dbReference>
<dbReference type="InterPro" id="IPR043502">
    <property type="entry name" value="DNA/RNA_pol_sf"/>
</dbReference>
<accession>A0A3G8EYJ7</accession>
<feature type="compositionally biased region" description="Pro residues" evidence="7">
    <location>
        <begin position="440"/>
        <end position="452"/>
    </location>
</feature>
<protein>
    <submittedName>
        <fullName evidence="9">Polyprotein</fullName>
    </submittedName>
</protein>
<evidence type="ECO:0000313" key="9">
    <source>
        <dbReference type="EMBL" id="AZF86095.1"/>
    </source>
</evidence>
<feature type="compositionally biased region" description="Basic residues" evidence="7">
    <location>
        <begin position="101"/>
        <end position="120"/>
    </location>
</feature>
<dbReference type="GO" id="GO:0006396">
    <property type="term" value="P:RNA processing"/>
    <property type="evidence" value="ECO:0007669"/>
    <property type="project" value="InterPro"/>
</dbReference>
<keyword evidence="5" id="KW-0378">Hydrolase</keyword>
<feature type="region of interest" description="Disordered" evidence="7">
    <location>
        <begin position="426"/>
        <end position="541"/>
    </location>
</feature>
<evidence type="ECO:0000256" key="6">
    <source>
        <dbReference type="ARBA" id="ARBA00022840"/>
    </source>
</evidence>
<feature type="region of interest" description="Disordered" evidence="7">
    <location>
        <begin position="1256"/>
        <end position="1276"/>
    </location>
</feature>
<dbReference type="InterPro" id="IPR027351">
    <property type="entry name" value="(+)RNA_virus_helicase_core_dom"/>
</dbReference>
<evidence type="ECO:0000256" key="1">
    <source>
        <dbReference type="ARBA" id="ARBA00022484"/>
    </source>
</evidence>
<keyword evidence="1" id="KW-0696">RNA-directed RNA polymerase</keyword>
<reference evidence="9" key="1">
    <citation type="submission" date="2018-08" db="EMBL/GenBank/DDBJ databases">
        <authorList>
            <person name="Zhong J."/>
            <person name="Zhu J.Z."/>
        </authorList>
    </citation>
    <scope>NUCLEOTIDE SEQUENCE</scope>
    <source>
        <strain evidence="9">BLH-1-9</strain>
    </source>
</reference>
<dbReference type="GO" id="GO:0003724">
    <property type="term" value="F:RNA helicase activity"/>
    <property type="evidence" value="ECO:0007669"/>
    <property type="project" value="UniProtKB-EC"/>
</dbReference>
<dbReference type="GO" id="GO:0008174">
    <property type="term" value="F:mRNA methyltransferase activity"/>
    <property type="evidence" value="ECO:0007669"/>
    <property type="project" value="UniProtKB-UniRule"/>
</dbReference>
<keyword evidence="4" id="KW-0547">Nucleotide-binding</keyword>
<dbReference type="Gene3D" id="3.40.50.300">
    <property type="entry name" value="P-loop containing nucleotide triphosphate hydrolases"/>
    <property type="match status" value="1"/>
</dbReference>
<evidence type="ECO:0000259" key="8">
    <source>
        <dbReference type="PROSITE" id="PS51743"/>
    </source>
</evidence>
<dbReference type="PROSITE" id="PS51743">
    <property type="entry name" value="ALPHAVIRUS_MT"/>
    <property type="match status" value="1"/>
</dbReference>
<feature type="compositionally biased region" description="Pro residues" evidence="7">
    <location>
        <begin position="480"/>
        <end position="541"/>
    </location>
</feature>
<evidence type="ECO:0000256" key="5">
    <source>
        <dbReference type="ARBA" id="ARBA00022801"/>
    </source>
</evidence>
<dbReference type="GO" id="GO:0016787">
    <property type="term" value="F:hydrolase activity"/>
    <property type="evidence" value="ECO:0007669"/>
    <property type="project" value="UniProtKB-KW"/>
</dbReference>
<name>A0A3G8EYJ7_9VIRU</name>
<dbReference type="SUPFAM" id="SSF56672">
    <property type="entry name" value="DNA/RNA polymerases"/>
    <property type="match status" value="1"/>
</dbReference>
<dbReference type="GO" id="GO:0006351">
    <property type="term" value="P:DNA-templated transcription"/>
    <property type="evidence" value="ECO:0007669"/>
    <property type="project" value="InterPro"/>
</dbReference>
<keyword evidence="3" id="KW-0548">Nucleotidyltransferase</keyword>
<dbReference type="GO" id="GO:0003723">
    <property type="term" value="F:RNA binding"/>
    <property type="evidence" value="ECO:0007669"/>
    <property type="project" value="InterPro"/>
</dbReference>